<comment type="caution">
    <text evidence="2">The sequence shown here is derived from an EMBL/GenBank/DDBJ whole genome shotgun (WGS) entry which is preliminary data.</text>
</comment>
<dbReference type="Pfam" id="PF16242">
    <property type="entry name" value="Pyrid_ox_like"/>
    <property type="match status" value="1"/>
</dbReference>
<accession>A0A0C1YRU7</accession>
<reference evidence="2 3" key="1">
    <citation type="submission" date="2014-12" db="EMBL/GenBank/DDBJ databases">
        <title>Denitrispirillum autotrophicum gen. nov., sp. nov., Denitrifying, Facultatively Autotrophic Bacteria Isolated from Rice Paddy Soil.</title>
        <authorList>
            <person name="Ishii S."/>
            <person name="Ashida N."/>
            <person name="Ohno H."/>
            <person name="Otsuka S."/>
            <person name="Yokota A."/>
            <person name="Senoo K."/>
        </authorList>
    </citation>
    <scope>NUCLEOTIDE SEQUENCE [LARGE SCALE GENOMIC DNA]</scope>
    <source>
        <strain evidence="2 3">TSA66</strain>
    </source>
</reference>
<dbReference type="InterPro" id="IPR012349">
    <property type="entry name" value="Split_barrel_FMN-bd"/>
</dbReference>
<dbReference type="AlphaFoldDB" id="A0A0C1YRU7"/>
<evidence type="ECO:0000313" key="2">
    <source>
        <dbReference type="EMBL" id="KIF83407.1"/>
    </source>
</evidence>
<dbReference type="STRING" id="709839.TSA66_01390"/>
<dbReference type="OrthoDB" id="1432662at2"/>
<gene>
    <name evidence="2" type="ORF">TSA66_01390</name>
</gene>
<keyword evidence="3" id="KW-1185">Reference proteome</keyword>
<evidence type="ECO:0000313" key="3">
    <source>
        <dbReference type="Proteomes" id="UP000031572"/>
    </source>
</evidence>
<protein>
    <submittedName>
        <fullName evidence="2">General stress protein</fullName>
    </submittedName>
</protein>
<name>A0A0C1YRU7_9BURK</name>
<dbReference type="EMBL" id="JWJG01000028">
    <property type="protein sequence ID" value="KIF83407.1"/>
    <property type="molecule type" value="Genomic_DNA"/>
</dbReference>
<dbReference type="InterPro" id="IPR052917">
    <property type="entry name" value="Stress-Dev_Protein"/>
</dbReference>
<evidence type="ECO:0000259" key="1">
    <source>
        <dbReference type="Pfam" id="PF16242"/>
    </source>
</evidence>
<sequence>MDVQQQANEGMEKVAELVEEIKFAMMTTRESDETLHSRPMTTLQLDSDGYLWFFTGLDSYKVDDVNEQASVNLAYARPDKQDYLSIAGSAELVRDRKKMEELWTPWLQPWFRDGLDDPNLALLKVRIEQAYYWDAPGSAVKRLYGLAKGILTGKTDALGEHGRAHPPH</sequence>
<dbReference type="PANTHER" id="PTHR34818">
    <property type="entry name" value="PROTEIN BLI-3"/>
    <property type="match status" value="1"/>
</dbReference>
<dbReference type="PANTHER" id="PTHR34818:SF1">
    <property type="entry name" value="PROTEIN BLI-3"/>
    <property type="match status" value="1"/>
</dbReference>
<dbReference type="SUPFAM" id="SSF50475">
    <property type="entry name" value="FMN-binding split barrel"/>
    <property type="match status" value="1"/>
</dbReference>
<organism evidence="2 3">
    <name type="scientific">Noviherbaspirillum autotrophicum</name>
    <dbReference type="NCBI Taxonomy" id="709839"/>
    <lineage>
        <taxon>Bacteria</taxon>
        <taxon>Pseudomonadati</taxon>
        <taxon>Pseudomonadota</taxon>
        <taxon>Betaproteobacteria</taxon>
        <taxon>Burkholderiales</taxon>
        <taxon>Oxalobacteraceae</taxon>
        <taxon>Noviherbaspirillum</taxon>
    </lineage>
</organism>
<dbReference type="Gene3D" id="2.30.110.10">
    <property type="entry name" value="Electron Transport, Fmn-binding Protein, Chain A"/>
    <property type="match status" value="1"/>
</dbReference>
<dbReference type="InterPro" id="IPR038725">
    <property type="entry name" value="YdaG_split_barrel_FMN-bd"/>
</dbReference>
<proteinExistence type="predicted"/>
<feature type="domain" description="General stress protein FMN-binding split barrel" evidence="1">
    <location>
        <begin position="11"/>
        <end position="155"/>
    </location>
</feature>
<dbReference type="Proteomes" id="UP000031572">
    <property type="component" value="Unassembled WGS sequence"/>
</dbReference>